<dbReference type="Proteomes" id="UP000029553">
    <property type="component" value="Unassembled WGS sequence"/>
</dbReference>
<protein>
    <submittedName>
        <fullName evidence="1">Uncharacterized protein</fullName>
    </submittedName>
</protein>
<dbReference type="AlphaFoldDB" id="A0A096GZ68"/>
<dbReference type="EMBL" id="AWOR01000043">
    <property type="protein sequence ID" value="KGH30465.1"/>
    <property type="molecule type" value="Genomic_DNA"/>
</dbReference>
<proteinExistence type="predicted"/>
<name>A0A096GZ68_COMTE</name>
<accession>A0A096GZ68</accession>
<reference evidence="1 2" key="1">
    <citation type="submission" date="2013-09" db="EMBL/GenBank/DDBJ databases">
        <title>High correlation between genotypes and phenotypes of environmental bacteria Comamonas testosteroni strains.</title>
        <authorList>
            <person name="Liu L."/>
            <person name="Zhu W."/>
            <person name="Xia X."/>
            <person name="Xu B."/>
            <person name="Luo M."/>
            <person name="Wang G."/>
        </authorList>
    </citation>
    <scope>NUCLEOTIDE SEQUENCE [LARGE SCALE GENOMIC DNA]</scope>
    <source>
        <strain evidence="1 2">JL40</strain>
    </source>
</reference>
<sequence length="606" mass="65352">MAEFDFNGPAEIVQDKYQRSIALADQAVRESKSMQDAFNNLVLPTPTISVRWGTIAAPSLPEVLDLPELPKVGFTAPSNIPGDLDLAGLPDVEVPAFELQPPAMDFGAAPELVIGQAPALPQMREVAIPDAPDVSLPDAPAFLALTTHSFGGVNLHEDWLDKLDDMPELQLLEPAPFEFKRAPGYASQLLSNLQAVISARIQGGTGLKPEAEQAIWDRSRDRETQVALAREQEVMRAAEALGFPLPSGVLVGQLADARREYHDKLSGLSRDIAIKQAELEQANVKDAITQGLALEGQLMDQAMQLDRLSFEAAKATADHGIATHNAALERFKALLDGYRAYAMAYETVVKAEMNKVEVYKAMLQAEQTKAEINQSLVARYKAEIDGRMAAVEIYKTRVQAAQTLVSLEQTRIQAGGEAIRAFVATLNAETSKVELYKARAQGEAIKQDAYRSQVQAYSAFASAQAERARVAIAQAQAKIAAKGLEWDGWKARLSAEVAKMDAAAKQSAILVDGYKVSANAIEAKAASYMRRWEADVKQYEAGSNISLQTAKLNADVAIQSNAVRLEAAKIGLTTSAQRVASAWSMVSASAGISGGVGWNYSGSLDQ</sequence>
<organism evidence="1 2">
    <name type="scientific">Comamonas testosteroni</name>
    <name type="common">Pseudomonas testosteroni</name>
    <dbReference type="NCBI Taxonomy" id="285"/>
    <lineage>
        <taxon>Bacteria</taxon>
        <taxon>Pseudomonadati</taxon>
        <taxon>Pseudomonadota</taxon>
        <taxon>Betaproteobacteria</taxon>
        <taxon>Burkholderiales</taxon>
        <taxon>Comamonadaceae</taxon>
        <taxon>Comamonas</taxon>
    </lineage>
</organism>
<evidence type="ECO:0000313" key="2">
    <source>
        <dbReference type="Proteomes" id="UP000029553"/>
    </source>
</evidence>
<dbReference type="RefSeq" id="WP_034368534.1">
    <property type="nucleotide sequence ID" value="NZ_AWOR01000043.1"/>
</dbReference>
<gene>
    <name evidence="1" type="ORF">P353_10040</name>
</gene>
<comment type="caution">
    <text evidence="1">The sequence shown here is derived from an EMBL/GenBank/DDBJ whole genome shotgun (WGS) entry which is preliminary data.</text>
</comment>
<evidence type="ECO:0000313" key="1">
    <source>
        <dbReference type="EMBL" id="KGH30465.1"/>
    </source>
</evidence>